<organism evidence="3 6">
    <name type="scientific">Enterococcus faecium</name>
    <name type="common">Streptococcus faecium</name>
    <dbReference type="NCBI Taxonomy" id="1352"/>
    <lineage>
        <taxon>Bacteria</taxon>
        <taxon>Bacillati</taxon>
        <taxon>Bacillota</taxon>
        <taxon>Bacilli</taxon>
        <taxon>Lactobacillales</taxon>
        <taxon>Enterococcaceae</taxon>
        <taxon>Enterococcus</taxon>
    </lineage>
</organism>
<dbReference type="AlphaFoldDB" id="A0A132ZIJ0"/>
<evidence type="ECO:0000313" key="2">
    <source>
        <dbReference type="EMBL" id="MDT2370547.1"/>
    </source>
</evidence>
<gene>
    <name evidence="3" type="ORF">B1P95_06600</name>
    <name evidence="4" type="ORF">DTPHA_602121</name>
    <name evidence="1" type="ORF">GBM73_05490</name>
    <name evidence="2" type="ORF">P6Z85_10365</name>
</gene>
<reference evidence="1 7" key="3">
    <citation type="submission" date="2019-10" db="EMBL/GenBank/DDBJ databases">
        <title>Evolutionary dynamics of vancomycin-resistant Enterococcus faecium during gastrointestinal tract colonization and bloodstream infection in immunocompromised pediatric patients.</title>
        <authorList>
            <person name="Chilambi G.S."/>
            <person name="Nordstrom H.R."/>
            <person name="Evans D.R."/>
            <person name="Ferrolino J."/>
            <person name="Hayden R.T."/>
            <person name="Maron G.M."/>
            <person name="Vo A.N."/>
            <person name="Gilmore M.S."/>
            <person name="Wolf J."/>
            <person name="Rosch J.W."/>
            <person name="Van Tyne D."/>
        </authorList>
    </citation>
    <scope>NUCLEOTIDE SEQUENCE [LARGE SCALE GENOMIC DNA]</scope>
    <source>
        <strain evidence="1 7">VRECG27</strain>
    </source>
</reference>
<dbReference type="EMBL" id="MVGJ01000030">
    <property type="protein sequence ID" value="OOL82936.1"/>
    <property type="molecule type" value="Genomic_DNA"/>
</dbReference>
<dbReference type="RefSeq" id="WP_002303018.1">
    <property type="nucleotide sequence ID" value="NZ_AP026655.1"/>
</dbReference>
<dbReference type="Proteomes" id="UP000469871">
    <property type="component" value="Unassembled WGS sequence"/>
</dbReference>
<comment type="caution">
    <text evidence="3">The sequence shown here is derived from an EMBL/GenBank/DDBJ whole genome shotgun (WGS) entry which is preliminary data.</text>
</comment>
<evidence type="ECO:0000313" key="4">
    <source>
        <dbReference type="EMBL" id="SAM49948.1"/>
    </source>
</evidence>
<evidence type="ECO:0000313" key="6">
    <source>
        <dbReference type="Proteomes" id="UP000191171"/>
    </source>
</evidence>
<dbReference type="Proteomes" id="UP000191171">
    <property type="component" value="Unassembled WGS sequence"/>
</dbReference>
<reference evidence="3 6" key="2">
    <citation type="submission" date="2017-02" db="EMBL/GenBank/DDBJ databases">
        <title>Clonality and virulence of isolates of VRE in Hematopoietic Stem Cell Transplanted (HSCT) patients.</title>
        <authorList>
            <person name="Marchi A.P."/>
            <person name="Martins R.C."/>
            <person name="Marie S.K."/>
            <person name="Levin A.S."/>
            <person name="Costa S.F."/>
        </authorList>
    </citation>
    <scope>NUCLEOTIDE SEQUENCE [LARGE SCALE GENOMIC DNA]</scope>
    <source>
        <strain evidence="3 6">LIM1759</strain>
    </source>
</reference>
<proteinExistence type="predicted"/>
<evidence type="ECO:0000313" key="5">
    <source>
        <dbReference type="Proteomes" id="UP000183509"/>
    </source>
</evidence>
<name>A0A132ZIJ0_ENTFC</name>
<reference evidence="4 5" key="1">
    <citation type="submission" date="2016-04" db="EMBL/GenBank/DDBJ databases">
        <authorList>
            <person name="Millard A."/>
        </authorList>
    </citation>
    <scope>NUCLEOTIDE SEQUENCE [LARGE SCALE GENOMIC DNA]</scope>
    <source>
        <strain evidence="4">Isolate 22</strain>
    </source>
</reference>
<dbReference type="Proteomes" id="UP000183509">
    <property type="component" value="Unassembled WGS sequence"/>
</dbReference>
<dbReference type="EMBL" id="FKLM01000043">
    <property type="protein sequence ID" value="SAM49948.1"/>
    <property type="molecule type" value="Genomic_DNA"/>
</dbReference>
<evidence type="ECO:0000313" key="3">
    <source>
        <dbReference type="EMBL" id="OOL82936.1"/>
    </source>
</evidence>
<reference evidence="2" key="4">
    <citation type="submission" date="2023-03" db="EMBL/GenBank/DDBJ databases">
        <authorList>
            <person name="Shen W."/>
            <person name="Cai J."/>
        </authorList>
    </citation>
    <scope>NUCLEOTIDE SEQUENCE</scope>
    <source>
        <strain evidence="2">B1010-2</strain>
    </source>
</reference>
<protein>
    <submittedName>
        <fullName evidence="3">Uncharacterized protein</fullName>
    </submittedName>
</protein>
<dbReference type="EMBL" id="WEFP01000001">
    <property type="protein sequence ID" value="KAB7576796.1"/>
    <property type="molecule type" value="Genomic_DNA"/>
</dbReference>
<dbReference type="EMBL" id="JARPTX010000037">
    <property type="protein sequence ID" value="MDT2370547.1"/>
    <property type="molecule type" value="Genomic_DNA"/>
</dbReference>
<accession>A0A132ZIJ0</accession>
<sequence>MIDAKQVQKQKDGMLMFEAYVLPFLNQFEVLECSASGEELEYVVIRETKENVQKLNEFLCTINCWDMIAPGFLCPAMGEFLEYCRLEDAGTLDLAYLVYNYLNINTDHLWFGTAERKWVVR</sequence>
<dbReference type="Proteomes" id="UP001260956">
    <property type="component" value="Unassembled WGS sequence"/>
</dbReference>
<evidence type="ECO:0000313" key="7">
    <source>
        <dbReference type="Proteomes" id="UP000469871"/>
    </source>
</evidence>
<evidence type="ECO:0000313" key="1">
    <source>
        <dbReference type="EMBL" id="KAB7576796.1"/>
    </source>
</evidence>